<evidence type="ECO:0000256" key="1">
    <source>
        <dbReference type="SAM" id="Phobius"/>
    </source>
</evidence>
<keyword evidence="1" id="KW-0812">Transmembrane</keyword>
<dbReference type="AlphaFoldDB" id="A0A0V0GS57"/>
<evidence type="ECO:0000313" key="2">
    <source>
        <dbReference type="EMBL" id="JAP10910.1"/>
    </source>
</evidence>
<proteinExistence type="predicted"/>
<feature type="non-terminal residue" evidence="2">
    <location>
        <position position="1"/>
    </location>
</feature>
<organism evidence="2">
    <name type="scientific">Solanum chacoense</name>
    <name type="common">Chaco potato</name>
    <dbReference type="NCBI Taxonomy" id="4108"/>
    <lineage>
        <taxon>Eukaryota</taxon>
        <taxon>Viridiplantae</taxon>
        <taxon>Streptophyta</taxon>
        <taxon>Embryophyta</taxon>
        <taxon>Tracheophyta</taxon>
        <taxon>Spermatophyta</taxon>
        <taxon>Magnoliopsida</taxon>
        <taxon>eudicotyledons</taxon>
        <taxon>Gunneridae</taxon>
        <taxon>Pentapetalae</taxon>
        <taxon>asterids</taxon>
        <taxon>lamiids</taxon>
        <taxon>Solanales</taxon>
        <taxon>Solanaceae</taxon>
        <taxon>Solanoideae</taxon>
        <taxon>Solaneae</taxon>
        <taxon>Solanum</taxon>
    </lineage>
</organism>
<sequence>TVKKDQTFIRLGQLWDNGFFLQIYPVRLYLWMNVMLYRLVVESTFFLLFCCLVMSCTSADKVVWFIFRALLN</sequence>
<dbReference type="EMBL" id="GEDG01032253">
    <property type="protein sequence ID" value="JAP10910.1"/>
    <property type="molecule type" value="Transcribed_RNA"/>
</dbReference>
<keyword evidence="1" id="KW-0472">Membrane</keyword>
<reference evidence="2" key="1">
    <citation type="submission" date="2015-12" db="EMBL/GenBank/DDBJ databases">
        <title>Gene expression during late stages of embryo sac development: a critical building block for successful pollen-pistil interactions.</title>
        <authorList>
            <person name="Liu Y."/>
            <person name="Joly V."/>
            <person name="Sabar M."/>
            <person name="Matton D.P."/>
        </authorList>
    </citation>
    <scope>NUCLEOTIDE SEQUENCE</scope>
</reference>
<feature type="transmembrane region" description="Helical" evidence="1">
    <location>
        <begin position="46"/>
        <end position="67"/>
    </location>
</feature>
<name>A0A0V0GS57_SOLCH</name>
<protein>
    <submittedName>
        <fullName evidence="2">Putative ovule protein</fullName>
    </submittedName>
</protein>
<keyword evidence="1" id="KW-1133">Transmembrane helix</keyword>
<accession>A0A0V0GS57</accession>